<name>A0AAE3ZIT4_9ACTN</name>
<dbReference type="Pfam" id="PF08541">
    <property type="entry name" value="ACP_syn_III_C"/>
    <property type="match status" value="1"/>
</dbReference>
<dbReference type="GO" id="GO:0033818">
    <property type="term" value="F:beta-ketoacyl-acyl-carrier-protein synthase III activity"/>
    <property type="evidence" value="ECO:0007669"/>
    <property type="project" value="UniProtKB-EC"/>
</dbReference>
<evidence type="ECO:0000259" key="4">
    <source>
        <dbReference type="Pfam" id="PF08545"/>
    </source>
</evidence>
<keyword evidence="2 5" id="KW-0012">Acyltransferase</keyword>
<dbReference type="RefSeq" id="WP_310276165.1">
    <property type="nucleotide sequence ID" value="NZ_JAVDXW010000001.1"/>
</dbReference>
<reference evidence="5" key="1">
    <citation type="submission" date="2023-07" db="EMBL/GenBank/DDBJ databases">
        <title>Sequencing the genomes of 1000 actinobacteria strains.</title>
        <authorList>
            <person name="Klenk H.-P."/>
        </authorList>
    </citation>
    <scope>NUCLEOTIDE SEQUENCE</scope>
    <source>
        <strain evidence="5">DSM 45977</strain>
    </source>
</reference>
<keyword evidence="6" id="KW-1185">Reference proteome</keyword>
<protein>
    <submittedName>
        <fullName evidence="5">3-oxoacyl-[acyl-carrier-protein] synthase-3</fullName>
        <ecNumber evidence="5">2.3.1.180</ecNumber>
    </submittedName>
</protein>
<dbReference type="AlphaFoldDB" id="A0AAE3ZIT4"/>
<dbReference type="Gene3D" id="3.40.47.10">
    <property type="match status" value="1"/>
</dbReference>
<dbReference type="PANTHER" id="PTHR34069">
    <property type="entry name" value="3-OXOACYL-[ACYL-CARRIER-PROTEIN] SYNTHASE 3"/>
    <property type="match status" value="1"/>
</dbReference>
<dbReference type="InterPro" id="IPR016039">
    <property type="entry name" value="Thiolase-like"/>
</dbReference>
<sequence>MAISSAQGSCIASLGHYLPSTVLTTEEATAKLGVDAEWVVARCGIQQRRLADKDEYVVDMATAAAREALTKMATYPGRADTPSHVDTVIVATSTAESGMPSVAAQVAGRLGLRHPAAFDVNAACAGFCYALAAADAIIRAGSGRGVLVIGADKSSSWLDWEDRDTAILFGDGAGAAVVVPHDQRAIGPVLWGSIGEQADLIRIDPTERVIRQDGRSVYRWATSLGETIREMCRRSDVAPEDLAAFVPHQANLRIINTLAKHLDDVTTATDVVDVGNTIAATVPIALSRMVEREEVEDGDSVLLFGFGAGLAYAGQIVTLQTAPAATAHEAAMATAERPG</sequence>
<dbReference type="GO" id="GO:0004315">
    <property type="term" value="F:3-oxoacyl-[acyl-carrier-protein] synthase activity"/>
    <property type="evidence" value="ECO:0007669"/>
    <property type="project" value="InterPro"/>
</dbReference>
<proteinExistence type="predicted"/>
<evidence type="ECO:0000259" key="3">
    <source>
        <dbReference type="Pfam" id="PF08541"/>
    </source>
</evidence>
<keyword evidence="1 5" id="KW-0808">Transferase</keyword>
<dbReference type="CDD" id="cd00830">
    <property type="entry name" value="KAS_III"/>
    <property type="match status" value="1"/>
</dbReference>
<evidence type="ECO:0000256" key="1">
    <source>
        <dbReference type="ARBA" id="ARBA00022679"/>
    </source>
</evidence>
<evidence type="ECO:0000313" key="6">
    <source>
        <dbReference type="Proteomes" id="UP001180845"/>
    </source>
</evidence>
<dbReference type="InterPro" id="IPR013751">
    <property type="entry name" value="ACP_syn_III_N"/>
</dbReference>
<gene>
    <name evidence="5" type="ORF">JOF55_003870</name>
</gene>
<dbReference type="PANTHER" id="PTHR34069:SF2">
    <property type="entry name" value="BETA-KETOACYL-[ACYL-CARRIER-PROTEIN] SYNTHASE III"/>
    <property type="match status" value="1"/>
</dbReference>
<dbReference type="EC" id="2.3.1.180" evidence="5"/>
<dbReference type="NCBIfam" id="NF006829">
    <property type="entry name" value="PRK09352.1"/>
    <property type="match status" value="1"/>
</dbReference>
<dbReference type="SUPFAM" id="SSF53901">
    <property type="entry name" value="Thiolase-like"/>
    <property type="match status" value="1"/>
</dbReference>
<dbReference type="GO" id="GO:0006633">
    <property type="term" value="P:fatty acid biosynthetic process"/>
    <property type="evidence" value="ECO:0007669"/>
    <property type="project" value="InterPro"/>
</dbReference>
<evidence type="ECO:0000313" key="5">
    <source>
        <dbReference type="EMBL" id="MDR7303689.1"/>
    </source>
</evidence>
<accession>A0AAE3ZIT4</accession>
<feature type="domain" description="Beta-ketoacyl-[acyl-carrier-protein] synthase III N-terminal" evidence="4">
    <location>
        <begin position="118"/>
        <end position="192"/>
    </location>
</feature>
<comment type="caution">
    <text evidence="5">The sequence shown here is derived from an EMBL/GenBank/DDBJ whole genome shotgun (WGS) entry which is preliminary data.</text>
</comment>
<dbReference type="Proteomes" id="UP001180845">
    <property type="component" value="Unassembled WGS sequence"/>
</dbReference>
<dbReference type="EMBL" id="JAVDXW010000001">
    <property type="protein sequence ID" value="MDR7303689.1"/>
    <property type="molecule type" value="Genomic_DNA"/>
</dbReference>
<feature type="domain" description="Beta-ketoacyl-[acyl-carrier-protein] synthase III C-terminal" evidence="3">
    <location>
        <begin position="232"/>
        <end position="318"/>
    </location>
</feature>
<dbReference type="InterPro" id="IPR013747">
    <property type="entry name" value="ACP_syn_III_C"/>
</dbReference>
<organism evidence="5 6">
    <name type="scientific">Haloactinomyces albus</name>
    <dbReference type="NCBI Taxonomy" id="1352928"/>
    <lineage>
        <taxon>Bacteria</taxon>
        <taxon>Bacillati</taxon>
        <taxon>Actinomycetota</taxon>
        <taxon>Actinomycetes</taxon>
        <taxon>Actinopolysporales</taxon>
        <taxon>Actinopolysporaceae</taxon>
        <taxon>Haloactinomyces</taxon>
    </lineage>
</organism>
<dbReference type="GO" id="GO:0044550">
    <property type="term" value="P:secondary metabolite biosynthetic process"/>
    <property type="evidence" value="ECO:0007669"/>
    <property type="project" value="TreeGrafter"/>
</dbReference>
<evidence type="ECO:0000256" key="2">
    <source>
        <dbReference type="ARBA" id="ARBA00023315"/>
    </source>
</evidence>
<dbReference type="Pfam" id="PF08545">
    <property type="entry name" value="ACP_syn_III"/>
    <property type="match status" value="1"/>
</dbReference>